<dbReference type="CDD" id="cd00303">
    <property type="entry name" value="retropepsin_like"/>
    <property type="match status" value="1"/>
</dbReference>
<name>A0A8B6F9G0_MYTGA</name>
<dbReference type="EMBL" id="UYJE01006291">
    <property type="protein sequence ID" value="VDI44765.1"/>
    <property type="molecule type" value="Genomic_DNA"/>
</dbReference>
<dbReference type="GO" id="GO:0006508">
    <property type="term" value="P:proteolysis"/>
    <property type="evidence" value="ECO:0007669"/>
    <property type="project" value="InterPro"/>
</dbReference>
<dbReference type="Gene3D" id="2.40.70.10">
    <property type="entry name" value="Acid Proteases"/>
    <property type="match status" value="1"/>
</dbReference>
<dbReference type="PROSITE" id="PS00141">
    <property type="entry name" value="ASP_PROTEASE"/>
    <property type="match status" value="1"/>
</dbReference>
<sequence length="558" mass="64287">METKEEKLQKEVDELSKKLYHMHKEKGENLQLKQQLEHNNKIIEQLQKSTKTVYVAKERPFTKLSGRPEKDKDPIISDWLEDAREHLVTIPDEKAKIDFLMQNLISPAKDEIRLRPLLERDSAAKILLLIHSIYDGDDSVSQLQQLFFQRNQKENETLQDYSLNLMKIFDQINKRDNTVLGDKDKVLKDRFIEGIKEPHLKREVKRFSYEHKTMKFLEFRQEVLLWVNENTQSWKVKLQMQDAEVVSNQAIKSEHTSKDNSEILKLLTKQQEMLEKQQQQIDRLSNRSNVKTYSDSTNNDVYNSHKPIVCYNCGGRGRGYRGRYNQRGNRYQGRGGVVPSDPEEVKEVIFFKNIASKSPETEIVVENQSAIALIDTGSQVSTVTETYFKTLLQKKPILHDITKWMKVTGANDLPIPYLGYIELNISVAKTMIPNVGFLVVKDTDNISKLPFLLGSNFFMKMKEALEVYNETETNTLIGKQLSGILTVYNNSFDCEILDSPKISFVKIAGRSSPVHIPGNSMKTVMCTTRQKDNNEKYCAVVQSLQGNQGSLPKKHYGS</sequence>
<keyword evidence="3" id="KW-1185">Reference proteome</keyword>
<dbReference type="SUPFAM" id="SSF50630">
    <property type="entry name" value="Acid proteases"/>
    <property type="match status" value="1"/>
</dbReference>
<keyword evidence="1" id="KW-0175">Coiled coil</keyword>
<feature type="coiled-coil region" evidence="1">
    <location>
        <begin position="5"/>
        <end position="49"/>
    </location>
</feature>
<comment type="caution">
    <text evidence="2">The sequence shown here is derived from an EMBL/GenBank/DDBJ whole genome shotgun (WGS) entry which is preliminary data.</text>
</comment>
<gene>
    <name evidence="2" type="ORF">MGAL_10B033375</name>
</gene>
<dbReference type="InterPro" id="IPR001969">
    <property type="entry name" value="Aspartic_peptidase_AS"/>
</dbReference>
<evidence type="ECO:0000313" key="3">
    <source>
        <dbReference type="Proteomes" id="UP000596742"/>
    </source>
</evidence>
<evidence type="ECO:0000256" key="1">
    <source>
        <dbReference type="SAM" id="Coils"/>
    </source>
</evidence>
<proteinExistence type="predicted"/>
<evidence type="ECO:0000313" key="2">
    <source>
        <dbReference type="EMBL" id="VDI44765.1"/>
    </source>
</evidence>
<dbReference type="InterPro" id="IPR021109">
    <property type="entry name" value="Peptidase_aspartic_dom_sf"/>
</dbReference>
<dbReference type="GO" id="GO:0004190">
    <property type="term" value="F:aspartic-type endopeptidase activity"/>
    <property type="evidence" value="ECO:0007669"/>
    <property type="project" value="InterPro"/>
</dbReference>
<protein>
    <submittedName>
        <fullName evidence="2">Uncharacterized protein</fullName>
    </submittedName>
</protein>
<accession>A0A8B6F9G0</accession>
<reference evidence="2" key="1">
    <citation type="submission" date="2018-11" db="EMBL/GenBank/DDBJ databases">
        <authorList>
            <person name="Alioto T."/>
            <person name="Alioto T."/>
        </authorList>
    </citation>
    <scope>NUCLEOTIDE SEQUENCE</scope>
</reference>
<dbReference type="OrthoDB" id="6117954at2759"/>
<dbReference type="AlphaFoldDB" id="A0A8B6F9G0"/>
<dbReference type="Proteomes" id="UP000596742">
    <property type="component" value="Unassembled WGS sequence"/>
</dbReference>
<organism evidence="2 3">
    <name type="scientific">Mytilus galloprovincialis</name>
    <name type="common">Mediterranean mussel</name>
    <dbReference type="NCBI Taxonomy" id="29158"/>
    <lineage>
        <taxon>Eukaryota</taxon>
        <taxon>Metazoa</taxon>
        <taxon>Spiralia</taxon>
        <taxon>Lophotrochozoa</taxon>
        <taxon>Mollusca</taxon>
        <taxon>Bivalvia</taxon>
        <taxon>Autobranchia</taxon>
        <taxon>Pteriomorphia</taxon>
        <taxon>Mytilida</taxon>
        <taxon>Mytiloidea</taxon>
        <taxon>Mytilidae</taxon>
        <taxon>Mytilinae</taxon>
        <taxon>Mytilus</taxon>
    </lineage>
</organism>